<keyword evidence="3" id="KW-1185">Reference proteome</keyword>
<dbReference type="RefSeq" id="WP_318595323.1">
    <property type="nucleotide sequence ID" value="NZ_JAWSTH010000002.1"/>
</dbReference>
<dbReference type="Pfam" id="PF07110">
    <property type="entry name" value="EthD"/>
    <property type="match status" value="1"/>
</dbReference>
<evidence type="ECO:0000259" key="1">
    <source>
        <dbReference type="Pfam" id="PF07110"/>
    </source>
</evidence>
<dbReference type="Gene3D" id="3.30.70.100">
    <property type="match status" value="1"/>
</dbReference>
<gene>
    <name evidence="2" type="ORF">R7226_01835</name>
</gene>
<protein>
    <submittedName>
        <fullName evidence="2">EthD domain-containing protein</fullName>
    </submittedName>
</protein>
<reference evidence="3" key="1">
    <citation type="submission" date="2023-07" db="EMBL/GenBank/DDBJ databases">
        <title>Conexibacter stalactiti sp. nov., isolated from stalactites in a lava cave and emended description of the genus Conexibacter.</title>
        <authorList>
            <person name="Lee S.D."/>
        </authorList>
    </citation>
    <scope>NUCLEOTIDE SEQUENCE [LARGE SCALE GENOMIC DNA]</scope>
    <source>
        <strain evidence="3">KCTC 39840</strain>
    </source>
</reference>
<evidence type="ECO:0000313" key="3">
    <source>
        <dbReference type="Proteomes" id="UP001284601"/>
    </source>
</evidence>
<dbReference type="SUPFAM" id="SSF54909">
    <property type="entry name" value="Dimeric alpha+beta barrel"/>
    <property type="match status" value="1"/>
</dbReference>
<evidence type="ECO:0000313" key="2">
    <source>
        <dbReference type="EMBL" id="MDW5593060.1"/>
    </source>
</evidence>
<sequence>MYTLLTVIRKRPEVTTEAFRRFMEFDYGPTYVALPQTRSYVHHYLSDLATDSAEPPIDAIVQISFDSPEAMREALASDSYAKAHELRKGYMLDSSVGVHSAVVDRTLKLV</sequence>
<reference evidence="2 3" key="2">
    <citation type="submission" date="2023-10" db="EMBL/GenBank/DDBJ databases">
        <authorList>
            <person name="Han X.F."/>
        </authorList>
    </citation>
    <scope>NUCLEOTIDE SEQUENCE [LARGE SCALE GENOMIC DNA]</scope>
    <source>
        <strain evidence="2 3">KCTC 39840</strain>
    </source>
</reference>
<proteinExistence type="predicted"/>
<accession>A0ABU4HKI4</accession>
<feature type="domain" description="EthD" evidence="1">
    <location>
        <begin position="11"/>
        <end position="83"/>
    </location>
</feature>
<dbReference type="InterPro" id="IPR011008">
    <property type="entry name" value="Dimeric_a/b-barrel"/>
</dbReference>
<name>A0ABU4HKI4_9ACTN</name>
<comment type="caution">
    <text evidence="2">The sequence shown here is derived from an EMBL/GenBank/DDBJ whole genome shotgun (WGS) entry which is preliminary data.</text>
</comment>
<dbReference type="Proteomes" id="UP001284601">
    <property type="component" value="Unassembled WGS sequence"/>
</dbReference>
<organism evidence="2 3">
    <name type="scientific">Conexibacter stalactiti</name>
    <dbReference type="NCBI Taxonomy" id="1940611"/>
    <lineage>
        <taxon>Bacteria</taxon>
        <taxon>Bacillati</taxon>
        <taxon>Actinomycetota</taxon>
        <taxon>Thermoleophilia</taxon>
        <taxon>Solirubrobacterales</taxon>
        <taxon>Conexibacteraceae</taxon>
        <taxon>Conexibacter</taxon>
    </lineage>
</organism>
<dbReference type="InterPro" id="IPR009799">
    <property type="entry name" value="EthD_dom"/>
</dbReference>
<dbReference type="EMBL" id="JAWSTH010000002">
    <property type="protein sequence ID" value="MDW5593060.1"/>
    <property type="molecule type" value="Genomic_DNA"/>
</dbReference>